<organism evidence="2 3">
    <name type="scientific">Phytophthora oleae</name>
    <dbReference type="NCBI Taxonomy" id="2107226"/>
    <lineage>
        <taxon>Eukaryota</taxon>
        <taxon>Sar</taxon>
        <taxon>Stramenopiles</taxon>
        <taxon>Oomycota</taxon>
        <taxon>Peronosporomycetes</taxon>
        <taxon>Peronosporales</taxon>
        <taxon>Peronosporaceae</taxon>
        <taxon>Phytophthora</taxon>
    </lineage>
</organism>
<evidence type="ECO:0000313" key="3">
    <source>
        <dbReference type="Proteomes" id="UP001632037"/>
    </source>
</evidence>
<proteinExistence type="predicted"/>
<keyword evidence="3" id="KW-1185">Reference proteome</keyword>
<feature type="signal peptide" evidence="1">
    <location>
        <begin position="1"/>
        <end position="21"/>
    </location>
</feature>
<evidence type="ECO:0000256" key="1">
    <source>
        <dbReference type="SAM" id="SignalP"/>
    </source>
</evidence>
<protein>
    <submittedName>
        <fullName evidence="2">Uncharacterized protein</fullName>
    </submittedName>
</protein>
<feature type="chain" id="PRO_5044891291" evidence="1">
    <location>
        <begin position="22"/>
        <end position="86"/>
    </location>
</feature>
<sequence length="86" mass="9421">MQLPHVLGKLANLAIVEIVVAAMTNDVVAFIKKDNSKIVPRTNKARKKAMAGMNMKDWGIMKTSKVMLGMEKNKPIVVTIKVMLGA</sequence>
<keyword evidence="1" id="KW-0732">Signal</keyword>
<name>A0ABD3EWB7_9STRA</name>
<dbReference type="EMBL" id="JBIMZQ010000052">
    <property type="protein sequence ID" value="KAL3658748.1"/>
    <property type="molecule type" value="Genomic_DNA"/>
</dbReference>
<gene>
    <name evidence="2" type="ORF">V7S43_016383</name>
</gene>
<accession>A0ABD3EWB7</accession>
<comment type="caution">
    <text evidence="2">The sequence shown here is derived from an EMBL/GenBank/DDBJ whole genome shotgun (WGS) entry which is preliminary data.</text>
</comment>
<dbReference type="Proteomes" id="UP001632037">
    <property type="component" value="Unassembled WGS sequence"/>
</dbReference>
<evidence type="ECO:0000313" key="2">
    <source>
        <dbReference type="EMBL" id="KAL3658748.1"/>
    </source>
</evidence>
<dbReference type="AlphaFoldDB" id="A0ABD3EWB7"/>
<reference evidence="2 3" key="1">
    <citation type="submission" date="2024-09" db="EMBL/GenBank/DDBJ databases">
        <title>Genome sequencing and assembly of Phytophthora oleae, isolate VK10A, causative agent of rot of olive drupes.</title>
        <authorList>
            <person name="Conti Taguali S."/>
            <person name="Riolo M."/>
            <person name="La Spada F."/>
            <person name="Cacciola S.O."/>
            <person name="Dionisio G."/>
        </authorList>
    </citation>
    <scope>NUCLEOTIDE SEQUENCE [LARGE SCALE GENOMIC DNA]</scope>
    <source>
        <strain evidence="2 3">VK10A</strain>
    </source>
</reference>